<dbReference type="CDD" id="cd02961">
    <property type="entry name" value="PDI_a_family"/>
    <property type="match status" value="1"/>
</dbReference>
<dbReference type="PANTHER" id="PTHR18929:SF132">
    <property type="entry name" value="PROTEIN DISULFIDE-ISOMERASE A3"/>
    <property type="match status" value="1"/>
</dbReference>
<gene>
    <name evidence="16" type="ORF">FFLO_02706</name>
</gene>
<evidence type="ECO:0000256" key="5">
    <source>
        <dbReference type="ARBA" id="ARBA00012723"/>
    </source>
</evidence>
<comment type="subcellular location">
    <subcellularLocation>
        <location evidence="3">Endoplasmic reticulum lumen</location>
    </subcellularLocation>
</comment>
<evidence type="ECO:0000256" key="7">
    <source>
        <dbReference type="ARBA" id="ARBA00022737"/>
    </source>
</evidence>
<dbReference type="InterPro" id="IPR005792">
    <property type="entry name" value="Prot_disulphide_isomerase"/>
</dbReference>
<organism evidence="16 17">
    <name type="scientific">Filobasidium floriforme</name>
    <dbReference type="NCBI Taxonomy" id="5210"/>
    <lineage>
        <taxon>Eukaryota</taxon>
        <taxon>Fungi</taxon>
        <taxon>Dikarya</taxon>
        <taxon>Basidiomycota</taxon>
        <taxon>Agaricomycotina</taxon>
        <taxon>Tremellomycetes</taxon>
        <taxon>Filobasidiales</taxon>
        <taxon>Filobasidiaceae</taxon>
        <taxon>Filobasidium</taxon>
    </lineage>
</organism>
<feature type="compositionally biased region" description="Basic and acidic residues" evidence="14">
    <location>
        <begin position="491"/>
        <end position="507"/>
    </location>
</feature>
<evidence type="ECO:0000313" key="16">
    <source>
        <dbReference type="EMBL" id="KAG7561889.1"/>
    </source>
</evidence>
<dbReference type="InterPro" id="IPR005788">
    <property type="entry name" value="PDI_thioredoxin-like_dom"/>
</dbReference>
<name>A0A8K0NRK2_9TREE</name>
<evidence type="ECO:0000256" key="13">
    <source>
        <dbReference type="RuleBase" id="RU361130"/>
    </source>
</evidence>
<evidence type="ECO:0000256" key="4">
    <source>
        <dbReference type="ARBA" id="ARBA00006347"/>
    </source>
</evidence>
<protein>
    <recommendedName>
        <fullName evidence="5 13">Protein disulfide-isomerase</fullName>
        <ecNumber evidence="5 13">5.3.4.1</ecNumber>
    </recommendedName>
</protein>
<evidence type="ECO:0000256" key="2">
    <source>
        <dbReference type="ARBA" id="ARBA00002692"/>
    </source>
</evidence>
<sequence>MRLTSLLPVGVSLLANMVAAADSDVVDLTAGTFEQEVMNEKLALVEFFAPWLPILCSLAPQYETAATTLKSHEAAEAVGGSIKLAKVDCTVEQDLCQEYGIGGYPTLKVFRSGTPTDYTGPRKSDGIVSYMLKQALPAVSKVDSSKHDSFKTLENVVLMAYYPESGVPKVFSSLADKLRDTHLFGHVTDQTLAPPDLPSHGIVLYKKFDEGMNVYQGNPDDEDELTAFIAEHSLPIMDEVSPENYAVYAEANLPLAYLFVDPTSKSREALVEAIKPVAKSFKNQVNFVWIDAVKFAEHGKSLSVPLDDLPAMVVQDMASKGKKFVLSATGSKVDATSVKNFVTDFTQNKLTPTLKSAPIPTSQDEAVFTLVTDEFDKVVYDDNKDVFVEFYAPWCGHCQRLAPIWETLAEHFEEFTDTLTIAKMDATENDVPPSAPFEIAGFPTLKFKPAGGRDFIDYTGDRSLESLIDFVMENSNNPIEAALSGDEAEVGDLHDDEQTPVEGHDEL</sequence>
<keyword evidence="17" id="KW-1185">Reference proteome</keyword>
<dbReference type="CDD" id="cd02981">
    <property type="entry name" value="PDI_b_family"/>
    <property type="match status" value="1"/>
</dbReference>
<dbReference type="AlphaFoldDB" id="A0A8K0NRK2"/>
<dbReference type="GO" id="GO:0034976">
    <property type="term" value="P:response to endoplasmic reticulum stress"/>
    <property type="evidence" value="ECO:0007669"/>
    <property type="project" value="TreeGrafter"/>
</dbReference>
<evidence type="ECO:0000256" key="11">
    <source>
        <dbReference type="ARBA" id="ARBA00023284"/>
    </source>
</evidence>
<dbReference type="Proteomes" id="UP000812966">
    <property type="component" value="Unassembled WGS sequence"/>
</dbReference>
<dbReference type="Gene3D" id="3.40.30.10">
    <property type="entry name" value="Glutaredoxin"/>
    <property type="match status" value="4"/>
</dbReference>
<evidence type="ECO:0000313" key="17">
    <source>
        <dbReference type="Proteomes" id="UP000812966"/>
    </source>
</evidence>
<evidence type="ECO:0000256" key="3">
    <source>
        <dbReference type="ARBA" id="ARBA00004319"/>
    </source>
</evidence>
<keyword evidence="10 13" id="KW-0413">Isomerase</keyword>
<dbReference type="InterPro" id="IPR036249">
    <property type="entry name" value="Thioredoxin-like_sf"/>
</dbReference>
<keyword evidence="9" id="KW-1015">Disulfide bond</keyword>
<dbReference type="NCBIfam" id="TIGR01130">
    <property type="entry name" value="ER_PDI_fam"/>
    <property type="match status" value="1"/>
</dbReference>
<comment type="similarity">
    <text evidence="4 12">Belongs to the protein disulfide isomerase family.</text>
</comment>
<dbReference type="CDD" id="cd02995">
    <property type="entry name" value="PDI_a_PDI_a'_C"/>
    <property type="match status" value="1"/>
</dbReference>
<dbReference type="InterPro" id="IPR013766">
    <property type="entry name" value="Thioredoxin_domain"/>
</dbReference>
<evidence type="ECO:0000256" key="1">
    <source>
        <dbReference type="ARBA" id="ARBA00001182"/>
    </source>
</evidence>
<feature type="signal peptide" evidence="13">
    <location>
        <begin position="1"/>
        <end position="20"/>
    </location>
</feature>
<comment type="caution">
    <text evidence="16">The sequence shown here is derived from an EMBL/GenBank/DDBJ whole genome shotgun (WGS) entry which is preliminary data.</text>
</comment>
<feature type="domain" description="Thioredoxin" evidence="15">
    <location>
        <begin position="7"/>
        <end position="137"/>
    </location>
</feature>
<dbReference type="Pfam" id="PF00085">
    <property type="entry name" value="Thioredoxin"/>
    <property type="match status" value="2"/>
</dbReference>
<dbReference type="GO" id="GO:0005788">
    <property type="term" value="C:endoplasmic reticulum lumen"/>
    <property type="evidence" value="ECO:0007669"/>
    <property type="project" value="UniProtKB-SubCell"/>
</dbReference>
<dbReference type="CDD" id="cd02982">
    <property type="entry name" value="PDI_b'_family"/>
    <property type="match status" value="1"/>
</dbReference>
<evidence type="ECO:0000256" key="10">
    <source>
        <dbReference type="ARBA" id="ARBA00023235"/>
    </source>
</evidence>
<comment type="catalytic activity">
    <reaction evidence="1 13">
        <text>Catalyzes the rearrangement of -S-S- bonds in proteins.</text>
        <dbReference type="EC" id="5.3.4.1"/>
    </reaction>
</comment>
<accession>A0A8K0NRK2</accession>
<keyword evidence="8" id="KW-0256">Endoplasmic reticulum</keyword>
<dbReference type="GO" id="GO:0006457">
    <property type="term" value="P:protein folding"/>
    <property type="evidence" value="ECO:0007669"/>
    <property type="project" value="TreeGrafter"/>
</dbReference>
<feature type="chain" id="PRO_5035487841" description="Protein disulfide-isomerase" evidence="13">
    <location>
        <begin position="21"/>
        <end position="507"/>
    </location>
</feature>
<dbReference type="PRINTS" id="PR00421">
    <property type="entry name" value="THIOREDOXIN"/>
</dbReference>
<evidence type="ECO:0000256" key="12">
    <source>
        <dbReference type="RuleBase" id="RU004208"/>
    </source>
</evidence>
<keyword evidence="7" id="KW-0677">Repeat</keyword>
<dbReference type="SUPFAM" id="SSF52833">
    <property type="entry name" value="Thioredoxin-like"/>
    <property type="match status" value="4"/>
</dbReference>
<evidence type="ECO:0000256" key="6">
    <source>
        <dbReference type="ARBA" id="ARBA00022729"/>
    </source>
</evidence>
<dbReference type="EC" id="5.3.4.1" evidence="5 13"/>
<evidence type="ECO:0000256" key="8">
    <source>
        <dbReference type="ARBA" id="ARBA00022824"/>
    </source>
</evidence>
<dbReference type="EMBL" id="JABELV010000044">
    <property type="protein sequence ID" value="KAG7561889.1"/>
    <property type="molecule type" value="Genomic_DNA"/>
</dbReference>
<keyword evidence="6 13" id="KW-0732">Signal</keyword>
<proteinExistence type="inferred from homology"/>
<feature type="domain" description="Thioredoxin" evidence="15">
    <location>
        <begin position="348"/>
        <end position="476"/>
    </location>
</feature>
<evidence type="ECO:0000256" key="9">
    <source>
        <dbReference type="ARBA" id="ARBA00023157"/>
    </source>
</evidence>
<feature type="region of interest" description="Disordered" evidence="14">
    <location>
        <begin position="485"/>
        <end position="507"/>
    </location>
</feature>
<dbReference type="PROSITE" id="PS51352">
    <property type="entry name" value="THIOREDOXIN_2"/>
    <property type="match status" value="2"/>
</dbReference>
<evidence type="ECO:0000256" key="14">
    <source>
        <dbReference type="SAM" id="MobiDB-lite"/>
    </source>
</evidence>
<dbReference type="PROSITE" id="PS00194">
    <property type="entry name" value="THIOREDOXIN_1"/>
    <property type="match status" value="1"/>
</dbReference>
<dbReference type="GO" id="GO:0003756">
    <property type="term" value="F:protein disulfide isomerase activity"/>
    <property type="evidence" value="ECO:0007669"/>
    <property type="project" value="UniProtKB-EC"/>
</dbReference>
<evidence type="ECO:0000259" key="15">
    <source>
        <dbReference type="PROSITE" id="PS51352"/>
    </source>
</evidence>
<reference evidence="16" key="1">
    <citation type="submission" date="2020-04" db="EMBL/GenBank/DDBJ databases">
        <title>Analysis of mating type loci in Filobasidium floriforme.</title>
        <authorList>
            <person name="Nowrousian M."/>
        </authorList>
    </citation>
    <scope>NUCLEOTIDE SEQUENCE</scope>
    <source>
        <strain evidence="16">CBS 6242</strain>
    </source>
</reference>
<dbReference type="InterPro" id="IPR017937">
    <property type="entry name" value="Thioredoxin_CS"/>
</dbReference>
<keyword evidence="11" id="KW-0676">Redox-active center</keyword>
<dbReference type="PANTHER" id="PTHR18929">
    <property type="entry name" value="PROTEIN DISULFIDE ISOMERASE"/>
    <property type="match status" value="1"/>
</dbReference>
<comment type="function">
    <text evidence="2">Participates in the folding of proteins containing disulfide bonds, may be involved in glycosylation, prolyl hydroxylation and triglyceride transfer.</text>
</comment>
<dbReference type="Pfam" id="PF13848">
    <property type="entry name" value="Thioredoxin_6"/>
    <property type="match status" value="1"/>
</dbReference>
<dbReference type="NCBIfam" id="TIGR01126">
    <property type="entry name" value="pdi_dom"/>
    <property type="match status" value="1"/>
</dbReference>